<comment type="caution">
    <text evidence="7">The sequence shown here is derived from an EMBL/GenBank/DDBJ whole genome shotgun (WGS) entry which is preliminary data.</text>
</comment>
<dbReference type="RefSeq" id="WP_119752202.1">
    <property type="nucleotide sequence ID" value="NZ_QZCG01000031.1"/>
</dbReference>
<protein>
    <submittedName>
        <fullName evidence="7">Amino acid adenylation domain-containing protein</fullName>
    </submittedName>
</protein>
<evidence type="ECO:0000313" key="8">
    <source>
        <dbReference type="Proteomes" id="UP000284202"/>
    </source>
</evidence>
<evidence type="ECO:0000256" key="4">
    <source>
        <dbReference type="ARBA" id="ARBA00022553"/>
    </source>
</evidence>
<dbReference type="PANTHER" id="PTHR45527:SF1">
    <property type="entry name" value="FATTY ACID SYNTHASE"/>
    <property type="match status" value="1"/>
</dbReference>
<dbReference type="Proteomes" id="UP000284202">
    <property type="component" value="Unassembled WGS sequence"/>
</dbReference>
<dbReference type="PROSITE" id="PS00012">
    <property type="entry name" value="PHOSPHOPANTETHEINE"/>
    <property type="match status" value="1"/>
</dbReference>
<gene>
    <name evidence="7" type="ORF">D3P04_22885</name>
</gene>
<feature type="non-terminal residue" evidence="7">
    <location>
        <position position="2316"/>
    </location>
</feature>
<dbReference type="SUPFAM" id="SSF56801">
    <property type="entry name" value="Acetyl-CoA synthetase-like"/>
    <property type="match status" value="2"/>
</dbReference>
<dbReference type="FunFam" id="3.30.300.30:FF:000010">
    <property type="entry name" value="Enterobactin synthetase component F"/>
    <property type="match status" value="1"/>
</dbReference>
<name>A0A418SLK4_9RHOB</name>
<dbReference type="Gene3D" id="3.30.300.30">
    <property type="match status" value="1"/>
</dbReference>
<dbReference type="FunFam" id="1.10.1200.10:FF:000005">
    <property type="entry name" value="Nonribosomal peptide synthetase 1"/>
    <property type="match status" value="1"/>
</dbReference>
<keyword evidence="8" id="KW-1185">Reference proteome</keyword>
<reference evidence="8" key="1">
    <citation type="submission" date="2018-09" db="EMBL/GenBank/DDBJ databases">
        <title>Acidovorax cavernicola nov. sp. isolated from Gruta de las Maravillas (Aracena, Spain).</title>
        <authorList>
            <person name="Jurado V."/>
            <person name="Gutierrez-Patricio S."/>
            <person name="Gonzalez-Pimentel J.L."/>
            <person name="Miller A.Z."/>
            <person name="Laiz L."/>
            <person name="Saiz-Jimenez C."/>
        </authorList>
    </citation>
    <scope>NUCLEOTIDE SEQUENCE [LARGE SCALE GENOMIC DNA]</scope>
    <source>
        <strain evidence="8">1011MAR3C25</strain>
    </source>
</reference>
<dbReference type="FunFam" id="3.40.50.980:FF:000001">
    <property type="entry name" value="Non-ribosomal peptide synthetase"/>
    <property type="match status" value="1"/>
</dbReference>
<comment type="cofactor">
    <cofactor evidence="1">
        <name>pantetheine 4'-phosphate</name>
        <dbReference type="ChEBI" id="CHEBI:47942"/>
    </cofactor>
</comment>
<dbReference type="Gene3D" id="1.10.1200.10">
    <property type="entry name" value="ACP-like"/>
    <property type="match status" value="1"/>
</dbReference>
<dbReference type="Gene3D" id="3.30.559.30">
    <property type="entry name" value="Nonribosomal peptide synthetase, condensation domain"/>
    <property type="match status" value="3"/>
</dbReference>
<dbReference type="InterPro" id="IPR000873">
    <property type="entry name" value="AMP-dep_synth/lig_dom"/>
</dbReference>
<dbReference type="GO" id="GO:0003824">
    <property type="term" value="F:catalytic activity"/>
    <property type="evidence" value="ECO:0007669"/>
    <property type="project" value="InterPro"/>
</dbReference>
<sequence>PLADILPLSPLQQGFLFHASYDDEADDAYIVQMVFALDGPLDTGRLHRAMRAMLARHPNLAARFEMAGARMVQLIPRQPDLPWLLHSPDGTPAERQAERDAILHADRHARFNLGNEPPIRATLIREHKNKHCCAITTHHIAIDGWSLPVFLDELFALYDAPDTELPHATPYAEYIRWTVSRTNTDSTGFWRDQLEGLEEPTLISPDSAGQSAGKILSRRLDRNATARLDSRARDLGITLNALIQSAWALYLSRRTGQHDVVFGTTVSGRPADLPGVERMVGLFINTLPLRLRPDPALSASEFMRQTHDSLSAILEHQHVPLSTLQRVGGHDRLFDTLTVFENYPSGPADGDAGNAALIVERHSQHGGDATHYPMGLAAVPGESLKLTLSYRGDLFGIEEARRVLDNVEAILAALADHADRKLGRIGLLDAGATAEMLEILRGGDHPRENQSLPGLVCDAARRMPHATALICGETRLDYAGLERDSAALARQLIRAGVRRGQIVAMLLPRGIPAITALLAIMRAGAVYLPLDPGYPQNRIAAVLADAAPTLIVTDRLNAALVPHHPHLLTDEEPSISFAANEPLIQPQASDPAYVIYTSGSTGRPKGVLLSHASAVNAILSRAERYPLPDVSLLLPSLAFDASLAVIFGALANASTLVLPEPGAEKQPAELARLIERHKIREWISGPGLWRAVLEEGAADLTSLRTVVLGGEAIPVSLVAAHRQAVTAELWNEYGPTEAAIWCASALVTKGGTRQNLIGRPISNMQFHILDASLQAVPVGVVGELYISGAGLAQGYLNRPDLTAERFLANPFSPGQRMYRSGDLARWREDGQVEFIGRADQQIKIRGFRIEPGEIEAAIAREGYPQAAVIAREDRPGQKQLAAYVVAPELELDCDALRRALAAALPDYMVPAAILRLDELPLTPNGKLDRRALPAPVIAAGPRRAPRNETEAKLAALFAEVLGIDSPGIDDSFFALGGDSISSIQLVARARKAGITVTARDVVQKQTVAALAPLIQPASDIRARPAVPASGELPMTPIMLDMVAQGGDWSRFQQTVLLDIPPADPDALAAALNDLLGCHPILNARLAGKDRLHVPSDPPCADILTVIDSDFLAGSQWEIGLKAAALDAAARLDPQQGRLMQAVLFRSGDITRLLLTIHHLAIDGVSWRILLPDLAEALAARHDGRAPDLQAAATPFREWALAMPEAAQARLEQLPFWQSIASRPQSQLAARSLDPAKDHFGAQSLLHVALDAATTRTLMTHATRRIGGGMNEVLLTALALAVAHWHGHAGLTLNVEGHGREDIMPGADLSRSLGWFTSLFPLHLDVGRPGDPSQLSALAIETALKSVKEALAAIPENGIGYGLLRHMTTEGATLAGHPAPEIGFNFLGRFDTGGNLAGWRIAPEGLALSGGAPEQPLAHALELNALINGETPRLQADWTWAGDLFGSHDIAELAELWLTALRRIAETCAASDGRLLTPSDLPGCALDQPRIDAIEASHAPVAEILPLSPLQQGFLFHSLYDRDAEDIYLSQITFTLKGALDPDRLHRAALALLARHPAQTASFLHEGLDHPVQVIPALPELAWRNVELEGPADTALSALQDKDIAQPMPLHDGPLLRFTLARETAQRHHLVLTNHHIIMDGWSTPLFLRDLLALYHADGDDPALPEIPAWRDYLDWLATRDEQAAMQAWHDAFDGLEQPALLAGGVVAKAPARLHVDHLSGELSHMLQALSRRLGVTLNTLVQTAWALVLRTELGQDDLVLGSTTSGRSADLPGIEHMAGLFINTIPLRFTLRPAETLADILLRIQHEHALLLDHDHLGLARIQKAVGQGSLFDTLVVFENYPMGEEPQGGLEARFRDNRGGDTSHYPVSIGITPGARFEVKFSTRPDVIDTARAERLRRRLTAALELLARHSDQRLARLSLLEEGEASLLSGPRDDRPANSLIEAFRIQAATTPDQIALVCRDEHLDWTTLSAKVNRLAHHLAMQGAAPGQAVAIALPRGAESVIAMLAVAHSGAAWVTLDMDQPDERLRDMARRADCALVIATAGTAARLSEPGMTAVLLDDKATLSQIAVLPDDPAGLPHAAEDDLAYIIFTSGSTGQPKGVRIAHGNIANLLAQHRGAFYDPMRVAKGRRLRMAVSAPFSFDTALAGLLWMVSGHELHVLSDDDRRDGFRMVSYCRDRQIDAIDVGPTHFEQLREIGLLEGDQKYPSIIAFGGEAVSPAQWRAVQVPGVTAFNAYGPTEGTIDSTFGEVTGDDVVIGRPLRNGQIAILDASLQAVPVGVVGELYISGAGLAQGYLNRPDLTAERFLANPFSPG</sequence>
<dbReference type="InterPro" id="IPR010071">
    <property type="entry name" value="AA_adenyl_dom"/>
</dbReference>
<dbReference type="Pfam" id="PF00550">
    <property type="entry name" value="PP-binding"/>
    <property type="match status" value="1"/>
</dbReference>
<comment type="similarity">
    <text evidence="2">Belongs to the ATP-dependent AMP-binding enzyme family.</text>
</comment>
<dbReference type="InterPro" id="IPR001242">
    <property type="entry name" value="Condensation_dom"/>
</dbReference>
<dbReference type="InterPro" id="IPR009081">
    <property type="entry name" value="PP-bd_ACP"/>
</dbReference>
<dbReference type="InterPro" id="IPR045851">
    <property type="entry name" value="AMP-bd_C_sf"/>
</dbReference>
<dbReference type="GO" id="GO:0005737">
    <property type="term" value="C:cytoplasm"/>
    <property type="evidence" value="ECO:0007669"/>
    <property type="project" value="TreeGrafter"/>
</dbReference>
<dbReference type="InterPro" id="IPR025110">
    <property type="entry name" value="AMP-bd_C"/>
</dbReference>
<dbReference type="InterPro" id="IPR036736">
    <property type="entry name" value="ACP-like_sf"/>
</dbReference>
<evidence type="ECO:0000256" key="1">
    <source>
        <dbReference type="ARBA" id="ARBA00001957"/>
    </source>
</evidence>
<dbReference type="InterPro" id="IPR020806">
    <property type="entry name" value="PKS_PP-bd"/>
</dbReference>
<keyword evidence="5" id="KW-0677">Repeat</keyword>
<dbReference type="FunFam" id="2.30.38.10:FF:000001">
    <property type="entry name" value="Non-ribosomal peptide synthetase PvdI"/>
    <property type="match status" value="1"/>
</dbReference>
<feature type="non-terminal residue" evidence="7">
    <location>
        <position position="1"/>
    </location>
</feature>
<organism evidence="7 8">
    <name type="scientific">Paracoccus onubensis</name>
    <dbReference type="NCBI Taxonomy" id="1675788"/>
    <lineage>
        <taxon>Bacteria</taxon>
        <taxon>Pseudomonadati</taxon>
        <taxon>Pseudomonadota</taxon>
        <taxon>Alphaproteobacteria</taxon>
        <taxon>Rhodobacterales</taxon>
        <taxon>Paracoccaceae</taxon>
        <taxon>Paracoccus</taxon>
    </lineage>
</organism>
<evidence type="ECO:0000256" key="3">
    <source>
        <dbReference type="ARBA" id="ARBA00022450"/>
    </source>
</evidence>
<accession>A0A418SLK4</accession>
<evidence type="ECO:0000256" key="2">
    <source>
        <dbReference type="ARBA" id="ARBA00006432"/>
    </source>
</evidence>
<dbReference type="SUPFAM" id="SSF47336">
    <property type="entry name" value="ACP-like"/>
    <property type="match status" value="1"/>
</dbReference>
<dbReference type="CDD" id="cd19543">
    <property type="entry name" value="DCL_NRPS"/>
    <property type="match status" value="1"/>
</dbReference>
<keyword evidence="4" id="KW-0597">Phosphoprotein</keyword>
<keyword evidence="3" id="KW-0596">Phosphopantetheine</keyword>
<dbReference type="CDD" id="cd05930">
    <property type="entry name" value="A_NRPS"/>
    <property type="match status" value="1"/>
</dbReference>
<dbReference type="Gene3D" id="3.30.559.10">
    <property type="entry name" value="Chloramphenicol acetyltransferase-like domain"/>
    <property type="match status" value="3"/>
</dbReference>
<evidence type="ECO:0000256" key="5">
    <source>
        <dbReference type="ARBA" id="ARBA00022737"/>
    </source>
</evidence>
<dbReference type="Gene3D" id="2.30.38.10">
    <property type="entry name" value="Luciferase, Domain 3"/>
    <property type="match status" value="2"/>
</dbReference>
<evidence type="ECO:0000313" key="7">
    <source>
        <dbReference type="EMBL" id="RJE81835.1"/>
    </source>
</evidence>
<dbReference type="InterPro" id="IPR006162">
    <property type="entry name" value="Ppantetheine_attach_site"/>
</dbReference>
<feature type="domain" description="Carrier" evidence="6">
    <location>
        <begin position="944"/>
        <end position="1018"/>
    </location>
</feature>
<dbReference type="PANTHER" id="PTHR45527">
    <property type="entry name" value="NONRIBOSOMAL PEPTIDE SYNTHETASE"/>
    <property type="match status" value="1"/>
</dbReference>
<dbReference type="Pfam" id="PF00501">
    <property type="entry name" value="AMP-binding"/>
    <property type="match status" value="2"/>
</dbReference>
<dbReference type="InterPro" id="IPR010060">
    <property type="entry name" value="NRPS_synth"/>
</dbReference>
<dbReference type="NCBIfam" id="TIGR01733">
    <property type="entry name" value="AA-adenyl-dom"/>
    <property type="match status" value="1"/>
</dbReference>
<dbReference type="EMBL" id="QZCG01000031">
    <property type="protein sequence ID" value="RJE81835.1"/>
    <property type="molecule type" value="Genomic_DNA"/>
</dbReference>
<dbReference type="SUPFAM" id="SSF52777">
    <property type="entry name" value="CoA-dependent acyltransferases"/>
    <property type="match status" value="6"/>
</dbReference>
<evidence type="ECO:0000259" key="6">
    <source>
        <dbReference type="PROSITE" id="PS50075"/>
    </source>
</evidence>
<dbReference type="InterPro" id="IPR020845">
    <property type="entry name" value="AMP-binding_CS"/>
</dbReference>
<dbReference type="GO" id="GO:0031177">
    <property type="term" value="F:phosphopantetheine binding"/>
    <property type="evidence" value="ECO:0007669"/>
    <property type="project" value="InterPro"/>
</dbReference>
<dbReference type="GO" id="GO:0043041">
    <property type="term" value="P:amino acid activation for nonribosomal peptide biosynthetic process"/>
    <property type="evidence" value="ECO:0007669"/>
    <property type="project" value="TreeGrafter"/>
</dbReference>
<dbReference type="InterPro" id="IPR023213">
    <property type="entry name" value="CAT-like_dom_sf"/>
</dbReference>
<dbReference type="PROSITE" id="PS50075">
    <property type="entry name" value="CARRIER"/>
    <property type="match status" value="1"/>
</dbReference>
<dbReference type="Pfam" id="PF00668">
    <property type="entry name" value="Condensation"/>
    <property type="match status" value="3"/>
</dbReference>
<dbReference type="Pfam" id="PF13193">
    <property type="entry name" value="AMP-binding_C"/>
    <property type="match status" value="1"/>
</dbReference>
<dbReference type="SMART" id="SM00823">
    <property type="entry name" value="PKS_PP"/>
    <property type="match status" value="1"/>
</dbReference>
<dbReference type="NCBIfam" id="TIGR01720">
    <property type="entry name" value="NRPS-para261"/>
    <property type="match status" value="1"/>
</dbReference>
<proteinExistence type="inferred from homology"/>
<dbReference type="OrthoDB" id="9770470at2"/>
<dbReference type="PROSITE" id="PS00455">
    <property type="entry name" value="AMP_BINDING"/>
    <property type="match status" value="2"/>
</dbReference>
<dbReference type="Gene3D" id="3.40.50.980">
    <property type="match status" value="4"/>
</dbReference>
<dbReference type="FunFam" id="3.40.50.12780:FF:000012">
    <property type="entry name" value="Non-ribosomal peptide synthetase"/>
    <property type="match status" value="1"/>
</dbReference>
<dbReference type="GO" id="GO:0044550">
    <property type="term" value="P:secondary metabolite biosynthetic process"/>
    <property type="evidence" value="ECO:0007669"/>
    <property type="project" value="UniProtKB-ARBA"/>
</dbReference>